<dbReference type="PANTHER" id="PTHR31100">
    <property type="entry name" value="AT-HOOK MOTIF NUCLEAR-LOCALIZED PROTEIN 15"/>
    <property type="match status" value="1"/>
</dbReference>
<dbReference type="GO" id="GO:0005634">
    <property type="term" value="C:nucleus"/>
    <property type="evidence" value="ECO:0007669"/>
    <property type="project" value="TreeGrafter"/>
</dbReference>
<dbReference type="AlphaFoldDB" id="A0A9Q1GIC0"/>
<evidence type="ECO:0000259" key="5">
    <source>
        <dbReference type="PROSITE" id="PS51742"/>
    </source>
</evidence>
<dbReference type="InterPro" id="IPR014476">
    <property type="entry name" value="AHL15-29"/>
</dbReference>
<accession>A0A9Q1GIC0</accession>
<dbReference type="PANTHER" id="PTHR31100:SF3">
    <property type="entry name" value="AT-HOOK MOTIF NUCLEAR-LOCALIZED PROTEIN 20"/>
    <property type="match status" value="1"/>
</dbReference>
<keyword evidence="2" id="KW-0238">DNA-binding</keyword>
<gene>
    <name evidence="6" type="ORF">Cgig2_021107</name>
</gene>
<evidence type="ECO:0000256" key="2">
    <source>
        <dbReference type="ARBA" id="ARBA00023125"/>
    </source>
</evidence>
<dbReference type="GO" id="GO:0003680">
    <property type="term" value="F:minor groove of adenine-thymine-rich DNA binding"/>
    <property type="evidence" value="ECO:0007669"/>
    <property type="project" value="InterPro"/>
</dbReference>
<feature type="domain" description="PPC" evidence="5">
    <location>
        <begin position="89"/>
        <end position="201"/>
    </location>
</feature>
<dbReference type="EMBL" id="JAKOGI010002666">
    <property type="protein sequence ID" value="KAJ8421567.1"/>
    <property type="molecule type" value="Genomic_DNA"/>
</dbReference>
<sequence>MGFPEPMEPLHLTSDPNNAKLITTINTARSGGSDECDGNEEREYGTGEPMEGAVDQSAGVGPIRKRPRGRPPGSKNKPKPPMFVARDTPNAFRSHVLEVVAGADVADSIATFSRRHHRGVSVLSAAGCVSTVSLRQVGPLHGRFEILSLTGTILPGAGSTGLTVYLSGGSGQVVAGPVAGPLVAFGPVTVIAATFYKAQMD</sequence>
<keyword evidence="3" id="KW-0804">Transcription</keyword>
<keyword evidence="7" id="KW-1185">Reference proteome</keyword>
<evidence type="ECO:0000313" key="7">
    <source>
        <dbReference type="Proteomes" id="UP001153076"/>
    </source>
</evidence>
<proteinExistence type="predicted"/>
<keyword evidence="1" id="KW-0805">Transcription regulation</keyword>
<dbReference type="SUPFAM" id="SSF117856">
    <property type="entry name" value="AF0104/ALDC/Ptd012-like"/>
    <property type="match status" value="1"/>
</dbReference>
<dbReference type="InterPro" id="IPR005175">
    <property type="entry name" value="PPC_dom"/>
</dbReference>
<evidence type="ECO:0000256" key="4">
    <source>
        <dbReference type="SAM" id="MobiDB-lite"/>
    </source>
</evidence>
<dbReference type="Gene3D" id="3.30.1330.80">
    <property type="entry name" value="Hypothetical protein, similar to alpha- acetolactate decarboxylase, domain 2"/>
    <property type="match status" value="1"/>
</dbReference>
<feature type="region of interest" description="Disordered" evidence="4">
    <location>
        <begin position="26"/>
        <end position="83"/>
    </location>
</feature>
<dbReference type="PIRSF" id="PIRSF016021">
    <property type="entry name" value="ESCAROLA"/>
    <property type="match status" value="1"/>
</dbReference>
<dbReference type="PROSITE" id="PS51742">
    <property type="entry name" value="PPC"/>
    <property type="match status" value="1"/>
</dbReference>
<reference evidence="6" key="1">
    <citation type="submission" date="2022-04" db="EMBL/GenBank/DDBJ databases">
        <title>Carnegiea gigantea Genome sequencing and assembly v2.</title>
        <authorList>
            <person name="Copetti D."/>
            <person name="Sanderson M.J."/>
            <person name="Burquez A."/>
            <person name="Wojciechowski M.F."/>
        </authorList>
    </citation>
    <scope>NUCLEOTIDE SEQUENCE</scope>
    <source>
        <strain evidence="6">SGP5-SGP5p</strain>
        <tissue evidence="6">Aerial part</tissue>
    </source>
</reference>
<evidence type="ECO:0000256" key="3">
    <source>
        <dbReference type="ARBA" id="ARBA00023163"/>
    </source>
</evidence>
<dbReference type="Proteomes" id="UP001153076">
    <property type="component" value="Unassembled WGS sequence"/>
</dbReference>
<evidence type="ECO:0000256" key="1">
    <source>
        <dbReference type="ARBA" id="ARBA00023015"/>
    </source>
</evidence>
<comment type="caution">
    <text evidence="6">The sequence shown here is derived from an EMBL/GenBank/DDBJ whole genome shotgun (WGS) entry which is preliminary data.</text>
</comment>
<dbReference type="Pfam" id="PF03479">
    <property type="entry name" value="PCC"/>
    <property type="match status" value="1"/>
</dbReference>
<dbReference type="CDD" id="cd11378">
    <property type="entry name" value="DUF296"/>
    <property type="match status" value="1"/>
</dbReference>
<name>A0A9Q1GIC0_9CARY</name>
<dbReference type="OrthoDB" id="1932529at2759"/>
<evidence type="ECO:0000313" key="6">
    <source>
        <dbReference type="EMBL" id="KAJ8421567.1"/>
    </source>
</evidence>
<dbReference type="GO" id="GO:0003700">
    <property type="term" value="F:DNA-binding transcription factor activity"/>
    <property type="evidence" value="ECO:0007669"/>
    <property type="project" value="TreeGrafter"/>
</dbReference>
<protein>
    <recommendedName>
        <fullName evidence="5">PPC domain-containing protein</fullName>
    </recommendedName>
</protein>
<organism evidence="6 7">
    <name type="scientific">Carnegiea gigantea</name>
    <dbReference type="NCBI Taxonomy" id="171969"/>
    <lineage>
        <taxon>Eukaryota</taxon>
        <taxon>Viridiplantae</taxon>
        <taxon>Streptophyta</taxon>
        <taxon>Embryophyta</taxon>
        <taxon>Tracheophyta</taxon>
        <taxon>Spermatophyta</taxon>
        <taxon>Magnoliopsida</taxon>
        <taxon>eudicotyledons</taxon>
        <taxon>Gunneridae</taxon>
        <taxon>Pentapetalae</taxon>
        <taxon>Caryophyllales</taxon>
        <taxon>Cactineae</taxon>
        <taxon>Cactaceae</taxon>
        <taxon>Cactoideae</taxon>
        <taxon>Echinocereeae</taxon>
        <taxon>Carnegiea</taxon>
    </lineage>
</organism>